<evidence type="ECO:0000313" key="6">
    <source>
        <dbReference type="Proteomes" id="UP000591941"/>
    </source>
</evidence>
<dbReference type="SMART" id="SM00079">
    <property type="entry name" value="PBPe"/>
    <property type="match status" value="1"/>
</dbReference>
<dbReference type="SMART" id="SM00062">
    <property type="entry name" value="PBPb"/>
    <property type="match status" value="1"/>
</dbReference>
<dbReference type="GeneID" id="93486053"/>
<keyword evidence="6" id="KW-1185">Reference proteome</keyword>
<organism evidence="5 6">
    <name type="scientific">Negativicoccus succinicivorans</name>
    <dbReference type="NCBI Taxonomy" id="620903"/>
    <lineage>
        <taxon>Bacteria</taxon>
        <taxon>Bacillati</taxon>
        <taxon>Bacillota</taxon>
        <taxon>Negativicutes</taxon>
        <taxon>Veillonellales</taxon>
        <taxon>Veillonellaceae</taxon>
        <taxon>Negativicoccus</taxon>
    </lineage>
</organism>
<dbReference type="OrthoDB" id="9775197at2"/>
<gene>
    <name evidence="5" type="ORF">HNR45_000775</name>
</gene>
<evidence type="ECO:0000259" key="3">
    <source>
        <dbReference type="SMART" id="SM00062"/>
    </source>
</evidence>
<proteinExistence type="predicted"/>
<dbReference type="PANTHER" id="PTHR35936:SF34">
    <property type="entry name" value="ABC TRANSPORTER EXTRACELLULAR-BINDING PROTEIN YCKB-RELATED"/>
    <property type="match status" value="1"/>
</dbReference>
<evidence type="ECO:0000256" key="2">
    <source>
        <dbReference type="SAM" id="SignalP"/>
    </source>
</evidence>
<sequence length="266" mass="29279">MNWKKMTVTALIGLGVVGVLAGCGNDAKPAAADTKLPTKVVVGLDDNFPPMGFRDEKGELTGFDIELAKEVGKRTGIQMEFKPIDWASKEAELTAKRVDLLWNGLTITDQRKEKIDFSEPYMHNDQIIVTLKSRADLKDIDSLAGKIVGTQEGGTGIDALAKLPDLKNSFKELRLYAVYTDALMDLEIGRIDAVLVDGVVGRYYMTKKPDTFYELPKVLATEVYGVGMRKDSAELKKAIDRAIGEIKADGTGEKISKKWFGKDVMN</sequence>
<dbReference type="EMBL" id="JACHHI010000003">
    <property type="protein sequence ID" value="MBB6477742.1"/>
    <property type="molecule type" value="Genomic_DNA"/>
</dbReference>
<dbReference type="PANTHER" id="PTHR35936">
    <property type="entry name" value="MEMBRANE-BOUND LYTIC MUREIN TRANSGLYCOSYLASE F"/>
    <property type="match status" value="1"/>
</dbReference>
<dbReference type="GO" id="GO:0016020">
    <property type="term" value="C:membrane"/>
    <property type="evidence" value="ECO:0007669"/>
    <property type="project" value="InterPro"/>
</dbReference>
<dbReference type="GO" id="GO:0015276">
    <property type="term" value="F:ligand-gated monoatomic ion channel activity"/>
    <property type="evidence" value="ECO:0007669"/>
    <property type="project" value="InterPro"/>
</dbReference>
<feature type="signal peptide" evidence="2">
    <location>
        <begin position="1"/>
        <end position="21"/>
    </location>
</feature>
<dbReference type="Pfam" id="PF00497">
    <property type="entry name" value="SBP_bac_3"/>
    <property type="match status" value="1"/>
</dbReference>
<protein>
    <submittedName>
        <fullName evidence="5">Polar amino acid transport system substrate-binding protein</fullName>
    </submittedName>
</protein>
<dbReference type="RefSeq" id="WP_159822705.1">
    <property type="nucleotide sequence ID" value="NZ_CABWNB010000002.1"/>
</dbReference>
<feature type="domain" description="Ionotropic glutamate receptor C-terminal" evidence="4">
    <location>
        <begin position="39"/>
        <end position="262"/>
    </location>
</feature>
<dbReference type="CDD" id="cd00996">
    <property type="entry name" value="PBP2_AatB_like"/>
    <property type="match status" value="1"/>
</dbReference>
<dbReference type="InterPro" id="IPR001320">
    <property type="entry name" value="Iontro_rcpt_C"/>
</dbReference>
<dbReference type="AlphaFoldDB" id="A0A841R5E3"/>
<reference evidence="5 6" key="1">
    <citation type="submission" date="2020-08" db="EMBL/GenBank/DDBJ databases">
        <title>Genomic Encyclopedia of Type Strains, Phase IV (KMG-IV): sequencing the most valuable type-strain genomes for metagenomic binning, comparative biology and taxonomic classification.</title>
        <authorList>
            <person name="Goeker M."/>
        </authorList>
    </citation>
    <scope>NUCLEOTIDE SEQUENCE [LARGE SCALE GENOMIC DNA]</scope>
    <source>
        <strain evidence="5 6">DSM 21255</strain>
    </source>
</reference>
<name>A0A841R5E3_9FIRM</name>
<feature type="domain" description="Solute-binding protein family 3/N-terminal" evidence="3">
    <location>
        <begin position="39"/>
        <end position="263"/>
    </location>
</feature>
<dbReference type="InterPro" id="IPR001638">
    <property type="entry name" value="Solute-binding_3/MltF_N"/>
</dbReference>
<dbReference type="SUPFAM" id="SSF53850">
    <property type="entry name" value="Periplasmic binding protein-like II"/>
    <property type="match status" value="1"/>
</dbReference>
<comment type="caution">
    <text evidence="5">The sequence shown here is derived from an EMBL/GenBank/DDBJ whole genome shotgun (WGS) entry which is preliminary data.</text>
</comment>
<evidence type="ECO:0000313" key="5">
    <source>
        <dbReference type="EMBL" id="MBB6477742.1"/>
    </source>
</evidence>
<feature type="chain" id="PRO_5038383003" evidence="2">
    <location>
        <begin position="22"/>
        <end position="266"/>
    </location>
</feature>
<evidence type="ECO:0000256" key="1">
    <source>
        <dbReference type="ARBA" id="ARBA00022729"/>
    </source>
</evidence>
<dbReference type="Proteomes" id="UP000591941">
    <property type="component" value="Unassembled WGS sequence"/>
</dbReference>
<accession>A0A841R5E3</accession>
<keyword evidence="1 2" id="KW-0732">Signal</keyword>
<dbReference type="Gene3D" id="3.40.190.10">
    <property type="entry name" value="Periplasmic binding protein-like II"/>
    <property type="match status" value="2"/>
</dbReference>
<dbReference type="PROSITE" id="PS51257">
    <property type="entry name" value="PROKAR_LIPOPROTEIN"/>
    <property type="match status" value="1"/>
</dbReference>
<evidence type="ECO:0000259" key="4">
    <source>
        <dbReference type="SMART" id="SM00079"/>
    </source>
</evidence>